<organism evidence="1">
    <name type="scientific">Ixodes ricinus</name>
    <name type="common">Common tick</name>
    <name type="synonym">Acarus ricinus</name>
    <dbReference type="NCBI Taxonomy" id="34613"/>
    <lineage>
        <taxon>Eukaryota</taxon>
        <taxon>Metazoa</taxon>
        <taxon>Ecdysozoa</taxon>
        <taxon>Arthropoda</taxon>
        <taxon>Chelicerata</taxon>
        <taxon>Arachnida</taxon>
        <taxon>Acari</taxon>
        <taxon>Parasitiformes</taxon>
        <taxon>Ixodida</taxon>
        <taxon>Ixodoidea</taxon>
        <taxon>Ixodidae</taxon>
        <taxon>Ixodinae</taxon>
        <taxon>Ixodes</taxon>
    </lineage>
</organism>
<reference evidence="1" key="1">
    <citation type="journal article" date="2018" name="PLoS Negl. Trop. Dis.">
        <title>Sialome diversity of ticks revealed by RNAseq of single tick salivary glands.</title>
        <authorList>
            <person name="Perner J."/>
            <person name="Kropackova S."/>
            <person name="Kopacek P."/>
            <person name="Ribeiro J.M."/>
        </authorList>
    </citation>
    <scope>NUCLEOTIDE SEQUENCE</scope>
    <source>
        <strain evidence="1">Siblings of single egg batch collected in Ceske Budejovice</strain>
        <tissue evidence="1">Salivary glands</tissue>
    </source>
</reference>
<dbReference type="AlphaFoldDB" id="A0A147BEW1"/>
<accession>A0A147BEW1</accession>
<name>A0A147BEW1_IXORI</name>
<feature type="non-terminal residue" evidence="1">
    <location>
        <position position="106"/>
    </location>
</feature>
<evidence type="ECO:0000313" key="1">
    <source>
        <dbReference type="EMBL" id="JAR89278.1"/>
    </source>
</evidence>
<proteinExistence type="predicted"/>
<protein>
    <submittedName>
        <fullName evidence="1">Uncharacterized protein</fullName>
    </submittedName>
</protein>
<feature type="non-terminal residue" evidence="1">
    <location>
        <position position="1"/>
    </location>
</feature>
<sequence>KDENTPPAPCVLYNKQELDDADFLHLVVGRERLFSVFNAERGCACCWQHIGCSASSTNSRPSACWLLCRGFFFGLSDTTRRIVVIKFLNKVCRQVCGSRDVLVSRF</sequence>
<dbReference type="EMBL" id="GEGO01006126">
    <property type="protein sequence ID" value="JAR89278.1"/>
    <property type="molecule type" value="Transcribed_RNA"/>
</dbReference>